<dbReference type="Pfam" id="PF00356">
    <property type="entry name" value="LacI"/>
    <property type="match status" value="1"/>
</dbReference>
<dbReference type="Pfam" id="PF13377">
    <property type="entry name" value="Peripla_BP_3"/>
    <property type="match status" value="1"/>
</dbReference>
<feature type="domain" description="HTH lacI-type" evidence="5">
    <location>
        <begin position="5"/>
        <end position="59"/>
    </location>
</feature>
<keyword evidence="7" id="KW-1185">Reference proteome</keyword>
<comment type="caution">
    <text evidence="6">The sequence shown here is derived from an EMBL/GenBank/DDBJ whole genome shotgun (WGS) entry which is preliminary data.</text>
</comment>
<dbReference type="CDD" id="cd01392">
    <property type="entry name" value="HTH_LacI"/>
    <property type="match status" value="1"/>
</dbReference>
<dbReference type="Gene3D" id="1.10.260.40">
    <property type="entry name" value="lambda repressor-like DNA-binding domains"/>
    <property type="match status" value="1"/>
</dbReference>
<accession>A0A372MKB3</accession>
<dbReference type="GO" id="GO:0000976">
    <property type="term" value="F:transcription cis-regulatory region binding"/>
    <property type="evidence" value="ECO:0007669"/>
    <property type="project" value="TreeGrafter"/>
</dbReference>
<evidence type="ECO:0000256" key="3">
    <source>
        <dbReference type="ARBA" id="ARBA00023125"/>
    </source>
</evidence>
<keyword evidence="2" id="KW-0805">Transcription regulation</keyword>
<organism evidence="6 7">
    <name type="scientific">Sphaerochaeta halotolerans</name>
    <dbReference type="NCBI Taxonomy" id="2293840"/>
    <lineage>
        <taxon>Bacteria</taxon>
        <taxon>Pseudomonadati</taxon>
        <taxon>Spirochaetota</taxon>
        <taxon>Spirochaetia</taxon>
        <taxon>Spirochaetales</taxon>
        <taxon>Sphaerochaetaceae</taxon>
        <taxon>Sphaerochaeta</taxon>
    </lineage>
</organism>
<dbReference type="PROSITE" id="PS50932">
    <property type="entry name" value="HTH_LACI_2"/>
    <property type="match status" value="1"/>
</dbReference>
<reference evidence="7" key="1">
    <citation type="submission" date="2018-08" db="EMBL/GenBank/DDBJ databases">
        <authorList>
            <person name="Grouzdev D.S."/>
            <person name="Krutkina M.S."/>
        </authorList>
    </citation>
    <scope>NUCLEOTIDE SEQUENCE [LARGE SCALE GENOMIC DNA]</scope>
    <source>
        <strain evidence="7">4-11</strain>
    </source>
</reference>
<proteinExistence type="predicted"/>
<dbReference type="AlphaFoldDB" id="A0A372MKB3"/>
<dbReference type="Proteomes" id="UP000264002">
    <property type="component" value="Unassembled WGS sequence"/>
</dbReference>
<dbReference type="InterPro" id="IPR028082">
    <property type="entry name" value="Peripla_BP_I"/>
</dbReference>
<evidence type="ECO:0000256" key="2">
    <source>
        <dbReference type="ARBA" id="ARBA00023015"/>
    </source>
</evidence>
<sequence length="333" mass="37204">MEKLVGRADVAKAAGVSESTVSRALNDSPLISDKIKKKVRLAAEQLGYVPSRTATLFASNRSFAIGFVVPYYKKILPFTRSYFPALLDGLLLGALQYNYNVGIVFENYLGKYRSYRDLITSHSYDGLIFAITKDQFPEIDPLIEHDLPFVLVNNYQEGAASIYARPDEGMRKAFAHAHELGHHHIGYVTGDLQFKNGKDRLQAFEELASHYHLQTTIVEGNFSRNSGFNAFRQFGRKESLVMTASDRQAFGFLQACSEHSKKVPQDISLIGYDNFQPAGTSTPPLTTVDHPIMQMGSEAVQMLVNMIEHGKAAEQRWAETGFVVRKSTRPLGE</sequence>
<protein>
    <submittedName>
        <fullName evidence="6">LacI family transcriptional regulator</fullName>
    </submittedName>
</protein>
<evidence type="ECO:0000256" key="4">
    <source>
        <dbReference type="ARBA" id="ARBA00023163"/>
    </source>
</evidence>
<dbReference type="SMART" id="SM00354">
    <property type="entry name" value="HTH_LACI"/>
    <property type="match status" value="1"/>
</dbReference>
<reference evidence="6 7" key="2">
    <citation type="submission" date="2018-09" db="EMBL/GenBank/DDBJ databases">
        <title>Genome of Sphaerochaeta halotolerans strain 4-11.</title>
        <authorList>
            <person name="Nazina T.N."/>
            <person name="Sokolova D.S."/>
        </authorList>
    </citation>
    <scope>NUCLEOTIDE SEQUENCE [LARGE SCALE GENOMIC DNA]</scope>
    <source>
        <strain evidence="6 7">4-11</strain>
    </source>
</reference>
<name>A0A372MKB3_9SPIR</name>
<dbReference type="PANTHER" id="PTHR30146">
    <property type="entry name" value="LACI-RELATED TRANSCRIPTIONAL REPRESSOR"/>
    <property type="match status" value="1"/>
</dbReference>
<dbReference type="SUPFAM" id="SSF53822">
    <property type="entry name" value="Periplasmic binding protein-like I"/>
    <property type="match status" value="1"/>
</dbReference>
<dbReference type="Gene3D" id="3.40.50.2300">
    <property type="match status" value="2"/>
</dbReference>
<evidence type="ECO:0000259" key="5">
    <source>
        <dbReference type="PROSITE" id="PS50932"/>
    </source>
</evidence>
<keyword evidence="1" id="KW-0678">Repressor</keyword>
<dbReference type="GO" id="GO:0003700">
    <property type="term" value="F:DNA-binding transcription factor activity"/>
    <property type="evidence" value="ECO:0007669"/>
    <property type="project" value="TreeGrafter"/>
</dbReference>
<dbReference type="CDD" id="cd06267">
    <property type="entry name" value="PBP1_LacI_sugar_binding-like"/>
    <property type="match status" value="1"/>
</dbReference>
<evidence type="ECO:0000313" key="6">
    <source>
        <dbReference type="EMBL" id="RFU96237.1"/>
    </source>
</evidence>
<dbReference type="SUPFAM" id="SSF47413">
    <property type="entry name" value="lambda repressor-like DNA-binding domains"/>
    <property type="match status" value="1"/>
</dbReference>
<evidence type="ECO:0000256" key="1">
    <source>
        <dbReference type="ARBA" id="ARBA00022491"/>
    </source>
</evidence>
<keyword evidence="3" id="KW-0238">DNA-binding</keyword>
<evidence type="ECO:0000313" key="7">
    <source>
        <dbReference type="Proteomes" id="UP000264002"/>
    </source>
</evidence>
<dbReference type="RefSeq" id="WP_117329057.1">
    <property type="nucleotide sequence ID" value="NZ_QUWK01000001.1"/>
</dbReference>
<dbReference type="InterPro" id="IPR046335">
    <property type="entry name" value="LacI/GalR-like_sensor"/>
</dbReference>
<dbReference type="InterPro" id="IPR010982">
    <property type="entry name" value="Lambda_DNA-bd_dom_sf"/>
</dbReference>
<dbReference type="InterPro" id="IPR000843">
    <property type="entry name" value="HTH_LacI"/>
</dbReference>
<keyword evidence="4" id="KW-0804">Transcription</keyword>
<dbReference type="EMBL" id="QUWK01000001">
    <property type="protein sequence ID" value="RFU96237.1"/>
    <property type="molecule type" value="Genomic_DNA"/>
</dbReference>
<gene>
    <name evidence="6" type="ORF">DYP60_01335</name>
</gene>
<dbReference type="PANTHER" id="PTHR30146:SF148">
    <property type="entry name" value="HTH-TYPE TRANSCRIPTIONAL REPRESSOR PURR-RELATED"/>
    <property type="match status" value="1"/>
</dbReference>